<evidence type="ECO:0000313" key="3">
    <source>
        <dbReference type="Proteomes" id="UP000005388"/>
    </source>
</evidence>
<protein>
    <recommendedName>
        <fullName evidence="4">PF06570 family protein</fullName>
    </recommendedName>
</protein>
<keyword evidence="1" id="KW-1133">Transmembrane helix</keyword>
<accession>G5KCZ8</accession>
<proteinExistence type="predicted"/>
<evidence type="ECO:0000256" key="1">
    <source>
        <dbReference type="SAM" id="Phobius"/>
    </source>
</evidence>
<dbReference type="Pfam" id="PF06570">
    <property type="entry name" value="DUF1129"/>
    <property type="match status" value="1"/>
</dbReference>
<keyword evidence="1" id="KW-0472">Membrane</keyword>
<feature type="transmembrane region" description="Helical" evidence="1">
    <location>
        <begin position="85"/>
        <end position="106"/>
    </location>
</feature>
<dbReference type="eggNOG" id="COG4858">
    <property type="taxonomic scope" value="Bacteria"/>
</dbReference>
<dbReference type="SUPFAM" id="SSF103473">
    <property type="entry name" value="MFS general substrate transporter"/>
    <property type="match status" value="1"/>
</dbReference>
<dbReference type="PIRSF" id="PIRSF033111">
    <property type="entry name" value="UCP033111"/>
    <property type="match status" value="1"/>
</dbReference>
<reference evidence="2 3" key="1">
    <citation type="journal article" date="2014" name="Int. J. Syst. Evol. Microbiol.">
        <title>Phylogenomics and the dynamic genome evolution of the genus Streptococcus.</title>
        <authorList>
            <consortium name="The Broad Institute Genome Sequencing Platform"/>
            <person name="Richards V.P."/>
            <person name="Palmer S.R."/>
            <person name="Pavinski Bitar P.D."/>
            <person name="Qin X."/>
            <person name="Weinstock G.M."/>
            <person name="Highlander S.K."/>
            <person name="Town C.D."/>
            <person name="Burne R.A."/>
            <person name="Stanhope M.J."/>
        </authorList>
    </citation>
    <scope>NUCLEOTIDE SEQUENCE [LARGE SCALE GENOMIC DNA]</scope>
    <source>
        <strain evidence="2 3">2285-97</strain>
    </source>
</reference>
<organism evidence="2 3">
    <name type="scientific">Streptococcus urinalis 2285-97</name>
    <dbReference type="NCBI Taxonomy" id="764291"/>
    <lineage>
        <taxon>Bacteria</taxon>
        <taxon>Bacillati</taxon>
        <taxon>Bacillota</taxon>
        <taxon>Bacilli</taxon>
        <taxon>Lactobacillales</taxon>
        <taxon>Streptococcaceae</taxon>
        <taxon>Streptococcus</taxon>
    </lineage>
</organism>
<feature type="transmembrane region" description="Helical" evidence="1">
    <location>
        <begin position="118"/>
        <end position="139"/>
    </location>
</feature>
<dbReference type="EMBL" id="AEUZ02000001">
    <property type="protein sequence ID" value="EHJ55699.1"/>
    <property type="molecule type" value="Genomic_DNA"/>
</dbReference>
<gene>
    <name evidence="2" type="ORF">STRUR_1820</name>
</gene>
<evidence type="ECO:0008006" key="4">
    <source>
        <dbReference type="Google" id="ProtNLM"/>
    </source>
</evidence>
<dbReference type="InterPro" id="IPR009214">
    <property type="entry name" value="DUF1129"/>
</dbReference>
<keyword evidence="3" id="KW-1185">Reference proteome</keyword>
<dbReference type="AlphaFoldDB" id="G5KCZ8"/>
<dbReference type="InterPro" id="IPR036259">
    <property type="entry name" value="MFS_trans_sf"/>
</dbReference>
<feature type="transmembrane region" description="Helical" evidence="1">
    <location>
        <begin position="159"/>
        <end position="181"/>
    </location>
</feature>
<dbReference type="STRING" id="764291.STRUR_1820"/>
<feature type="transmembrane region" description="Helical" evidence="1">
    <location>
        <begin position="187"/>
        <end position="204"/>
    </location>
</feature>
<keyword evidence="1" id="KW-0812">Transmembrane</keyword>
<dbReference type="RefSeq" id="WP_006738492.1">
    <property type="nucleotide sequence ID" value="NZ_AEUZ02000001.1"/>
</dbReference>
<evidence type="ECO:0000313" key="2">
    <source>
        <dbReference type="EMBL" id="EHJ55699.1"/>
    </source>
</evidence>
<comment type="caution">
    <text evidence="2">The sequence shown here is derived from an EMBL/GenBank/DDBJ whole genome shotgun (WGS) entry which is preliminary data.</text>
</comment>
<name>G5KCZ8_9STRE</name>
<sequence length="221" mass="24729">MNIQELTRKNQDFVNIATHYLIQDGKTDQEIKSILEAVLPDIIENQKKGIPARSFLGAPTTWASQFTAKTIEANKQEQPKNDNPWLMWLDTSLLFTGFVALLNGLMSLFGNNGSQTGLLSLLALGFGGGASMYLTYYFVYRHMGKPKDQRPRWYKIIGYLVLAMAAWILIFSASALLPAVLNPKLPAIALIIIGGIAFALRYYLQKKYNILNAMAPQQVQK</sequence>
<dbReference type="Proteomes" id="UP000005388">
    <property type="component" value="Unassembled WGS sequence"/>
</dbReference>